<proteinExistence type="predicted"/>
<feature type="compositionally biased region" description="Polar residues" evidence="1">
    <location>
        <begin position="55"/>
        <end position="68"/>
    </location>
</feature>
<feature type="compositionally biased region" description="Basic and acidic residues" evidence="1">
    <location>
        <begin position="303"/>
        <end position="317"/>
    </location>
</feature>
<feature type="region of interest" description="Disordered" evidence="1">
    <location>
        <begin position="292"/>
        <end position="351"/>
    </location>
</feature>
<evidence type="ECO:0000313" key="3">
    <source>
        <dbReference type="Proteomes" id="UP000887116"/>
    </source>
</evidence>
<keyword evidence="3" id="KW-1185">Reference proteome</keyword>
<feature type="compositionally biased region" description="Basic and acidic residues" evidence="1">
    <location>
        <begin position="794"/>
        <end position="810"/>
    </location>
</feature>
<feature type="compositionally biased region" description="Polar residues" evidence="1">
    <location>
        <begin position="142"/>
        <end position="158"/>
    </location>
</feature>
<sequence length="810" mass="90386">MYQCNTLLLGFHKNFIILYPLKESNAIEFKTSSLNIITSRSFDCLRNKNPAPYVSDNNNNDSSKQESITPKENKQQESGFTRKPSLVASDCINLKNFLGLTRQRSEINLSNLGLIGNDSRRSRSEVRGISCDRLTIGYHTPSATVTGNTQAGNASPPNKSGCWLRGRKKERDVRCPLKISADVIGKTVVTGSSKRASSKPCETRTVADQSGGSKSKKPSIKNSDTRKGKSNKKGSNENLLEEDIYAEIGHICPPKEKLLKENKTAVKGPVKASRKKGQAPKPQVANLNIKDSNFDVNLNPNGMEKKDSSNCFNEKKNSPQIKPSRRVQSGMGKIDEKQSDNRITPTAKPNNLKNSESFLTVKNKINSDFVSQVTVAEVHKNMDNDCNIEKKKNSNDIPENISEEVKQPLDIQEYNIKASSNSDYQEFTKEKERMEEIEIEIPPYRIDTPDYSTLESVVDKNQKDELPDKSIPIKKEETSSDKEDLNSTINGLSSETLKLAIESTISSILRDSSGDNKYAEIELTPKKMVRFERLDLIETYKKNKAESVKDSDEDSIISVSDKKNSTKKILDVNSNEIPTYELGKVKLSPIDSTETDVSEKLTCSSSDCPSESSSSFTETECSQKDMTVNVLIRNPSPDCQPTNNVDDFQTDETQAQLVVKKSIVLTVAKQEKGFKSLCANKKPEIVPEPPPKSDHKISVTFLCSDPPEPPPYALKPKVVTKDGTVCLQSISVPPQNHVKIEVPPPLPPPMRGRSKERRSKDRQHCKKNHKSRKKNKEDAFHMPQAVIDELSQVLEKRKPSLDKKTSMHVA</sequence>
<feature type="region of interest" description="Disordered" evidence="1">
    <location>
        <begin position="459"/>
        <end position="487"/>
    </location>
</feature>
<protein>
    <submittedName>
        <fullName evidence="2">Uncharacterized protein</fullName>
    </submittedName>
</protein>
<evidence type="ECO:0000256" key="1">
    <source>
        <dbReference type="SAM" id="MobiDB-lite"/>
    </source>
</evidence>
<evidence type="ECO:0000313" key="2">
    <source>
        <dbReference type="EMBL" id="GFQ79060.1"/>
    </source>
</evidence>
<feature type="compositionally biased region" description="Basic residues" evidence="1">
    <location>
        <begin position="752"/>
        <end position="774"/>
    </location>
</feature>
<dbReference type="Proteomes" id="UP000887116">
    <property type="component" value="Unassembled WGS sequence"/>
</dbReference>
<organism evidence="2 3">
    <name type="scientific">Trichonephila clavata</name>
    <name type="common">Joro spider</name>
    <name type="synonym">Nephila clavata</name>
    <dbReference type="NCBI Taxonomy" id="2740835"/>
    <lineage>
        <taxon>Eukaryota</taxon>
        <taxon>Metazoa</taxon>
        <taxon>Ecdysozoa</taxon>
        <taxon>Arthropoda</taxon>
        <taxon>Chelicerata</taxon>
        <taxon>Arachnida</taxon>
        <taxon>Araneae</taxon>
        <taxon>Araneomorphae</taxon>
        <taxon>Entelegynae</taxon>
        <taxon>Araneoidea</taxon>
        <taxon>Nephilidae</taxon>
        <taxon>Trichonephila</taxon>
    </lineage>
</organism>
<dbReference type="EMBL" id="BMAO01012105">
    <property type="protein sequence ID" value="GFQ79060.1"/>
    <property type="molecule type" value="Genomic_DNA"/>
</dbReference>
<feature type="region of interest" description="Disordered" evidence="1">
    <location>
        <begin position="142"/>
        <end position="164"/>
    </location>
</feature>
<feature type="region of interest" description="Disordered" evidence="1">
    <location>
        <begin position="189"/>
        <end position="236"/>
    </location>
</feature>
<name>A0A8X6FFC4_TRICU</name>
<feature type="region of interest" description="Disordered" evidence="1">
    <location>
        <begin position="50"/>
        <end position="81"/>
    </location>
</feature>
<reference evidence="2" key="1">
    <citation type="submission" date="2020-07" db="EMBL/GenBank/DDBJ databases">
        <title>Multicomponent nature underlies the extraordinary mechanical properties of spider dragline silk.</title>
        <authorList>
            <person name="Kono N."/>
            <person name="Nakamura H."/>
            <person name="Mori M."/>
            <person name="Yoshida Y."/>
            <person name="Ohtoshi R."/>
            <person name="Malay A.D."/>
            <person name="Moran D.A.P."/>
            <person name="Tomita M."/>
            <person name="Numata K."/>
            <person name="Arakawa K."/>
        </authorList>
    </citation>
    <scope>NUCLEOTIDE SEQUENCE</scope>
</reference>
<accession>A0A8X6FFC4</accession>
<dbReference type="AlphaFoldDB" id="A0A8X6FFC4"/>
<dbReference type="OrthoDB" id="6422298at2759"/>
<feature type="compositionally biased region" description="Basic and acidic residues" evidence="1">
    <location>
        <begin position="459"/>
        <end position="485"/>
    </location>
</feature>
<comment type="caution">
    <text evidence="2">The sequence shown here is derived from an EMBL/GenBank/DDBJ whole genome shotgun (WGS) entry which is preliminary data.</text>
</comment>
<gene>
    <name evidence="2" type="primary">AVEN_161329_1</name>
    <name evidence="2" type="ORF">TNCT_630311</name>
</gene>
<feature type="compositionally biased region" description="Polar residues" evidence="1">
    <location>
        <begin position="341"/>
        <end position="351"/>
    </location>
</feature>
<feature type="region of interest" description="Disordered" evidence="1">
    <location>
        <begin position="741"/>
        <end position="810"/>
    </location>
</feature>